<evidence type="ECO:0008006" key="4">
    <source>
        <dbReference type="Google" id="ProtNLM"/>
    </source>
</evidence>
<dbReference type="InterPro" id="IPR029044">
    <property type="entry name" value="Nucleotide-diphossugar_trans"/>
</dbReference>
<feature type="transmembrane region" description="Helical" evidence="1">
    <location>
        <begin position="393"/>
        <end position="413"/>
    </location>
</feature>
<dbReference type="Gene3D" id="3.90.550.10">
    <property type="entry name" value="Spore Coat Polysaccharide Biosynthesis Protein SpsA, Chain A"/>
    <property type="match status" value="1"/>
</dbReference>
<organism evidence="2 3">
    <name type="scientific">Candidatus Nealsonbacteria bacterium CG_4_10_14_0_2_um_filter_40_15</name>
    <dbReference type="NCBI Taxonomy" id="1974682"/>
    <lineage>
        <taxon>Bacteria</taxon>
        <taxon>Candidatus Nealsoniibacteriota</taxon>
    </lineage>
</organism>
<dbReference type="PANTHER" id="PTHR36851">
    <property type="entry name" value="UNNAMED PRODUCT"/>
    <property type="match status" value="1"/>
</dbReference>
<dbReference type="SUPFAM" id="SSF53448">
    <property type="entry name" value="Nucleotide-diphospho-sugar transferases"/>
    <property type="match status" value="1"/>
</dbReference>
<protein>
    <recommendedName>
        <fullName evidence="4">Glycosyltransferase 2-like domain-containing protein</fullName>
    </recommendedName>
</protein>
<feature type="transmembrane region" description="Helical" evidence="1">
    <location>
        <begin position="434"/>
        <end position="453"/>
    </location>
</feature>
<keyword evidence="1" id="KW-0812">Transmembrane</keyword>
<evidence type="ECO:0000313" key="2">
    <source>
        <dbReference type="EMBL" id="PIZ87450.1"/>
    </source>
</evidence>
<keyword evidence="1" id="KW-1133">Transmembrane helix</keyword>
<dbReference type="Proteomes" id="UP000229166">
    <property type="component" value="Unassembled WGS sequence"/>
</dbReference>
<dbReference type="AlphaFoldDB" id="A0A2M7UUL8"/>
<evidence type="ECO:0000313" key="3">
    <source>
        <dbReference type="Proteomes" id="UP000229166"/>
    </source>
</evidence>
<accession>A0A2M7UUL8</accession>
<name>A0A2M7UUL8_9BACT</name>
<feature type="transmembrane region" description="Helical" evidence="1">
    <location>
        <begin position="21"/>
        <end position="44"/>
    </location>
</feature>
<feature type="transmembrane region" description="Helical" evidence="1">
    <location>
        <begin position="465"/>
        <end position="488"/>
    </location>
</feature>
<sequence length="510" mass="59088">MEKTYIEITKASDLKSSRDRALFRFFETVPALLSWGTLVLAFVLSWLAPVVAALFIIVFDLFWLLRISFLSFHQMASFSQMKKNLKTNWIEKLEQLQSRDWRDVYHLIILPMYKEGTEIVEPSLASLAKADYPKDKMIVVLAVEERAGDVALKVAKAIEKEFGNIFLRLLISVHPKNIPGEIAGKGSNTAWAAKQAKELIIDKLSIPYENIIVSGFDIDTRPYPQYFSCLTWHYLTCKNPLRSSYQPIPIYNNNIWEAPAFSRVISSSGTFWQMMQQERKEQLVTYSSHSMPFKIFEEVGYPANIVSDDSRIFWKSYLYYDGDYRVVPLHYPISMDAVMAKTFFKTAVNQYKQQRRWAWGCVEIPYLFFGFIRNKKIPLREKFRHSYVMLDGFWSWATSALLIFFLGWLPLMLGSQSFQVTLLSYNLPRLTSNIMTVAMIGMLVSAITSFLLLPPKPKGTSFWTSFSMLLQWFLLPVTLIVFGTFPALDAQMRLFLGKHLGFWVTEKVRK</sequence>
<comment type="caution">
    <text evidence="2">The sequence shown here is derived from an EMBL/GenBank/DDBJ whole genome shotgun (WGS) entry which is preliminary data.</text>
</comment>
<gene>
    <name evidence="2" type="ORF">COX92_01210</name>
</gene>
<keyword evidence="1" id="KW-0472">Membrane</keyword>
<reference evidence="3" key="1">
    <citation type="submission" date="2017-09" db="EMBL/GenBank/DDBJ databases">
        <title>Depth-based differentiation of microbial function through sediment-hosted aquifers and enrichment of novel symbionts in the deep terrestrial subsurface.</title>
        <authorList>
            <person name="Probst A.J."/>
            <person name="Ladd B."/>
            <person name="Jarett J.K."/>
            <person name="Geller-Mcgrath D.E."/>
            <person name="Sieber C.M.K."/>
            <person name="Emerson J.B."/>
            <person name="Anantharaman K."/>
            <person name="Thomas B.C."/>
            <person name="Malmstrom R."/>
            <person name="Stieglmeier M."/>
            <person name="Klingl A."/>
            <person name="Woyke T."/>
            <person name="Ryan C.M."/>
            <person name="Banfield J.F."/>
        </authorList>
    </citation>
    <scope>NUCLEOTIDE SEQUENCE [LARGE SCALE GENOMIC DNA]</scope>
</reference>
<dbReference type="EMBL" id="PFOZ01000024">
    <property type="protein sequence ID" value="PIZ87450.1"/>
    <property type="molecule type" value="Genomic_DNA"/>
</dbReference>
<feature type="transmembrane region" description="Helical" evidence="1">
    <location>
        <begin position="50"/>
        <end position="72"/>
    </location>
</feature>
<evidence type="ECO:0000256" key="1">
    <source>
        <dbReference type="SAM" id="Phobius"/>
    </source>
</evidence>
<proteinExistence type="predicted"/>
<dbReference type="PANTHER" id="PTHR36851:SF1">
    <property type="entry name" value="GLYCO_TRANS_2-LIKE DOMAIN-CONTAINING PROTEIN"/>
    <property type="match status" value="1"/>
</dbReference>